<comment type="caution">
    <text evidence="1">The sequence shown here is derived from an EMBL/GenBank/DDBJ whole genome shotgun (WGS) entry which is preliminary data.</text>
</comment>
<proteinExistence type="predicted"/>
<reference evidence="1" key="1">
    <citation type="submission" date="2016-10" db="EMBL/GenBank/DDBJ databases">
        <title>Sequence of Gallionella enrichment culture.</title>
        <authorList>
            <person name="Poehlein A."/>
            <person name="Muehling M."/>
            <person name="Daniel R."/>
        </authorList>
    </citation>
    <scope>NUCLEOTIDE SEQUENCE</scope>
</reference>
<evidence type="ECO:0000313" key="1">
    <source>
        <dbReference type="EMBL" id="OIQ67245.1"/>
    </source>
</evidence>
<name>A0A1J5PUM6_9ZZZZ</name>
<sequence length="223" mass="24152">MNPMTIFAISGCVLSAGAVYVVMKVIHFGESQVLLDQLLKIRTELETVRKKLLGYTKYADYLEASQQSLVEQIKPMVVKLVREYAHVEPLSKDKTRLKTDATVLVRYSAEFSFGIDVSASSLALTDAADAVHLKVRAPSLSGQPQIKVLSRQAISASELIDPNAVFADIEAKLPAIARSYGSALGSDESLRALCKAKVLQVLHTTLAGQTGVRHLPALVVDFG</sequence>
<gene>
    <name evidence="1" type="ORF">GALL_511790</name>
</gene>
<protein>
    <submittedName>
        <fullName evidence="1">Uncharacterized protein</fullName>
    </submittedName>
</protein>
<organism evidence="1">
    <name type="scientific">mine drainage metagenome</name>
    <dbReference type="NCBI Taxonomy" id="410659"/>
    <lineage>
        <taxon>unclassified sequences</taxon>
        <taxon>metagenomes</taxon>
        <taxon>ecological metagenomes</taxon>
    </lineage>
</organism>
<accession>A0A1J5PUM6</accession>
<dbReference type="EMBL" id="MLJW01006056">
    <property type="protein sequence ID" value="OIQ67245.1"/>
    <property type="molecule type" value="Genomic_DNA"/>
</dbReference>
<dbReference type="AlphaFoldDB" id="A0A1J5PUM6"/>